<dbReference type="HOGENOM" id="CLU_1128995_0_0_1"/>
<keyword evidence="3" id="KW-1185">Reference proteome</keyword>
<dbReference type="eggNOG" id="ENOG502T4CD">
    <property type="taxonomic scope" value="Eukaryota"/>
</dbReference>
<organism evidence="2 3">
    <name type="scientific">Colletotrichum sublineola</name>
    <name type="common">Sorghum anthracnose fungus</name>
    <dbReference type="NCBI Taxonomy" id="1173701"/>
    <lineage>
        <taxon>Eukaryota</taxon>
        <taxon>Fungi</taxon>
        <taxon>Dikarya</taxon>
        <taxon>Ascomycota</taxon>
        <taxon>Pezizomycotina</taxon>
        <taxon>Sordariomycetes</taxon>
        <taxon>Hypocreomycetidae</taxon>
        <taxon>Glomerellales</taxon>
        <taxon>Glomerellaceae</taxon>
        <taxon>Colletotrichum</taxon>
        <taxon>Colletotrichum graminicola species complex</taxon>
    </lineage>
</organism>
<dbReference type="AlphaFoldDB" id="A0A066X640"/>
<gene>
    <name evidence="2" type="ORF">CSUB01_09582</name>
</gene>
<proteinExistence type="predicted"/>
<name>A0A066X640_COLSU</name>
<feature type="compositionally biased region" description="Basic and acidic residues" evidence="1">
    <location>
        <begin position="170"/>
        <end position="184"/>
    </location>
</feature>
<evidence type="ECO:0000256" key="1">
    <source>
        <dbReference type="SAM" id="MobiDB-lite"/>
    </source>
</evidence>
<protein>
    <submittedName>
        <fullName evidence="2">Uncharacterized protein</fullName>
    </submittedName>
</protein>
<feature type="compositionally biased region" description="Low complexity" evidence="1">
    <location>
        <begin position="138"/>
        <end position="159"/>
    </location>
</feature>
<feature type="region of interest" description="Disordered" evidence="1">
    <location>
        <begin position="1"/>
        <end position="202"/>
    </location>
</feature>
<dbReference type="OrthoDB" id="2873061at2759"/>
<evidence type="ECO:0000313" key="3">
    <source>
        <dbReference type="Proteomes" id="UP000027238"/>
    </source>
</evidence>
<dbReference type="Proteomes" id="UP000027238">
    <property type="component" value="Unassembled WGS sequence"/>
</dbReference>
<feature type="compositionally biased region" description="Low complexity" evidence="1">
    <location>
        <begin position="96"/>
        <end position="107"/>
    </location>
</feature>
<comment type="caution">
    <text evidence="2">The sequence shown here is derived from an EMBL/GenBank/DDBJ whole genome shotgun (WGS) entry which is preliminary data.</text>
</comment>
<evidence type="ECO:0000313" key="2">
    <source>
        <dbReference type="EMBL" id="KDN61171.1"/>
    </source>
</evidence>
<feature type="compositionally biased region" description="Basic and acidic residues" evidence="1">
    <location>
        <begin position="61"/>
        <end position="74"/>
    </location>
</feature>
<accession>A0A066X640</accession>
<sequence>MESAQDTEGPLPSTGNSNVSTLRNSQQELRSKSRSQSSKPRRKSRSSTSDSKGKSVLNGSDRGHESDAEEDPRNLRTKNPNSAQSGPRPARRRPSAPRTAPASALPAGDEHLVDPVPLRPGVPTRRTAPTKLSQLGETSASSLASDTDTTSSSSSSSLRPLRRPPVRSRTSKDLSLRAPLREVPEEGCVLPPGGPNFSIPLPERTKNPRDILDDGERGFIVDLKLNLEVDIQIKAKLMGDLTLSML</sequence>
<dbReference type="EMBL" id="JMSE01001440">
    <property type="protein sequence ID" value="KDN61171.1"/>
    <property type="molecule type" value="Genomic_DNA"/>
</dbReference>
<feature type="compositionally biased region" description="Polar residues" evidence="1">
    <location>
        <begin position="13"/>
        <end position="28"/>
    </location>
</feature>
<reference evidence="3" key="1">
    <citation type="journal article" date="2014" name="Genome Announc.">
        <title>Draft genome sequence of Colletotrichum sublineola, a destructive pathogen of cultivated sorghum.</title>
        <authorList>
            <person name="Baroncelli R."/>
            <person name="Sanz-Martin J.M."/>
            <person name="Rech G.E."/>
            <person name="Sukno S.A."/>
            <person name="Thon M.R."/>
        </authorList>
    </citation>
    <scope>NUCLEOTIDE SEQUENCE [LARGE SCALE GENOMIC DNA]</scope>
    <source>
        <strain evidence="3">TX430BB</strain>
    </source>
</reference>